<accession>Q67UU4</accession>
<gene>
    <name evidence="2" type="primary">P0046G12.20</name>
</gene>
<dbReference type="Proteomes" id="UP000000763">
    <property type="component" value="Chromosome 9"/>
</dbReference>
<dbReference type="EMBL" id="AP005419">
    <property type="protein sequence ID" value="BAD38075.1"/>
    <property type="molecule type" value="Genomic_DNA"/>
</dbReference>
<evidence type="ECO:0000313" key="2">
    <source>
        <dbReference type="EMBL" id="BAD38075.1"/>
    </source>
</evidence>
<name>Q67UU4_ORYSJ</name>
<protein>
    <submittedName>
        <fullName evidence="2">Uncharacterized protein</fullName>
    </submittedName>
</protein>
<organism evidence="2 3">
    <name type="scientific">Oryza sativa subsp. japonica</name>
    <name type="common">Rice</name>
    <dbReference type="NCBI Taxonomy" id="39947"/>
    <lineage>
        <taxon>Eukaryota</taxon>
        <taxon>Viridiplantae</taxon>
        <taxon>Streptophyta</taxon>
        <taxon>Embryophyta</taxon>
        <taxon>Tracheophyta</taxon>
        <taxon>Spermatophyta</taxon>
        <taxon>Magnoliopsida</taxon>
        <taxon>Liliopsida</taxon>
        <taxon>Poales</taxon>
        <taxon>Poaceae</taxon>
        <taxon>BOP clade</taxon>
        <taxon>Oryzoideae</taxon>
        <taxon>Oryzeae</taxon>
        <taxon>Oryzinae</taxon>
        <taxon>Oryza</taxon>
        <taxon>Oryza sativa</taxon>
    </lineage>
</organism>
<evidence type="ECO:0000313" key="3">
    <source>
        <dbReference type="Proteomes" id="UP000000763"/>
    </source>
</evidence>
<feature type="compositionally biased region" description="Polar residues" evidence="1">
    <location>
        <begin position="1"/>
        <end position="14"/>
    </location>
</feature>
<dbReference type="AlphaFoldDB" id="Q67UU4"/>
<reference evidence="3" key="1">
    <citation type="journal article" date="2005" name="Nature">
        <title>The map-based sequence of the rice genome.</title>
        <authorList>
            <consortium name="International rice genome sequencing project (IRGSP)"/>
            <person name="Matsumoto T."/>
            <person name="Wu J."/>
            <person name="Kanamori H."/>
            <person name="Katayose Y."/>
            <person name="Fujisawa M."/>
            <person name="Namiki N."/>
            <person name="Mizuno H."/>
            <person name="Yamamoto K."/>
            <person name="Antonio B.A."/>
            <person name="Baba T."/>
            <person name="Sakata K."/>
            <person name="Nagamura Y."/>
            <person name="Aoki H."/>
            <person name="Arikawa K."/>
            <person name="Arita K."/>
            <person name="Bito T."/>
            <person name="Chiden Y."/>
            <person name="Fujitsuka N."/>
            <person name="Fukunaka R."/>
            <person name="Hamada M."/>
            <person name="Harada C."/>
            <person name="Hayashi A."/>
            <person name="Hijishita S."/>
            <person name="Honda M."/>
            <person name="Hosokawa S."/>
            <person name="Ichikawa Y."/>
            <person name="Idonuma A."/>
            <person name="Iijima M."/>
            <person name="Ikeda M."/>
            <person name="Ikeno M."/>
            <person name="Ito K."/>
            <person name="Ito S."/>
            <person name="Ito T."/>
            <person name="Ito Y."/>
            <person name="Ito Y."/>
            <person name="Iwabuchi A."/>
            <person name="Kamiya K."/>
            <person name="Karasawa W."/>
            <person name="Kurita K."/>
            <person name="Katagiri S."/>
            <person name="Kikuta A."/>
            <person name="Kobayashi H."/>
            <person name="Kobayashi N."/>
            <person name="Machita K."/>
            <person name="Maehara T."/>
            <person name="Masukawa M."/>
            <person name="Mizubayashi T."/>
            <person name="Mukai Y."/>
            <person name="Nagasaki H."/>
            <person name="Nagata Y."/>
            <person name="Naito S."/>
            <person name="Nakashima M."/>
            <person name="Nakama Y."/>
            <person name="Nakamichi Y."/>
            <person name="Nakamura M."/>
            <person name="Meguro A."/>
            <person name="Negishi M."/>
            <person name="Ohta I."/>
            <person name="Ohta T."/>
            <person name="Okamoto M."/>
            <person name="Ono N."/>
            <person name="Saji S."/>
            <person name="Sakaguchi M."/>
            <person name="Sakai K."/>
            <person name="Shibata M."/>
            <person name="Shimokawa T."/>
            <person name="Song J."/>
            <person name="Takazaki Y."/>
            <person name="Terasawa K."/>
            <person name="Tsugane M."/>
            <person name="Tsuji K."/>
            <person name="Ueda S."/>
            <person name="Waki K."/>
            <person name="Yamagata H."/>
            <person name="Yamamoto M."/>
            <person name="Yamamoto S."/>
            <person name="Yamane H."/>
            <person name="Yoshiki S."/>
            <person name="Yoshihara R."/>
            <person name="Yukawa K."/>
            <person name="Zhong H."/>
            <person name="Yano M."/>
            <person name="Yuan Q."/>
            <person name="Ouyang S."/>
            <person name="Liu J."/>
            <person name="Jones K.M."/>
            <person name="Gansberger K."/>
            <person name="Moffat K."/>
            <person name="Hill J."/>
            <person name="Bera J."/>
            <person name="Fadrosh D."/>
            <person name="Jin S."/>
            <person name="Johri S."/>
            <person name="Kim M."/>
            <person name="Overton L."/>
            <person name="Reardon M."/>
            <person name="Tsitrin T."/>
            <person name="Vuong H."/>
            <person name="Weaver B."/>
            <person name="Ciecko A."/>
            <person name="Tallon L."/>
            <person name="Jackson J."/>
            <person name="Pai G."/>
            <person name="Aken S.V."/>
            <person name="Utterback T."/>
            <person name="Reidmuller S."/>
            <person name="Feldblyum T."/>
            <person name="Hsiao J."/>
            <person name="Zismann V."/>
            <person name="Iobst S."/>
            <person name="de Vazeille A.R."/>
            <person name="Buell C.R."/>
            <person name="Ying K."/>
            <person name="Li Y."/>
            <person name="Lu T."/>
            <person name="Huang Y."/>
            <person name="Zhao Q."/>
            <person name="Feng Q."/>
            <person name="Zhang L."/>
            <person name="Zhu J."/>
            <person name="Weng Q."/>
            <person name="Mu J."/>
            <person name="Lu Y."/>
            <person name="Fan D."/>
            <person name="Liu Y."/>
            <person name="Guan J."/>
            <person name="Zhang Y."/>
            <person name="Yu S."/>
            <person name="Liu X."/>
            <person name="Zhang Y."/>
            <person name="Hong G."/>
            <person name="Han B."/>
            <person name="Choisne N."/>
            <person name="Demange N."/>
            <person name="Orjeda G."/>
            <person name="Samain S."/>
            <person name="Cattolico L."/>
            <person name="Pelletier E."/>
            <person name="Couloux A."/>
            <person name="Segurens B."/>
            <person name="Wincker P."/>
            <person name="D'Hont A."/>
            <person name="Scarpelli C."/>
            <person name="Weissenbach J."/>
            <person name="Salanoubat M."/>
            <person name="Quetier F."/>
            <person name="Yu Y."/>
            <person name="Kim H.R."/>
            <person name="Rambo T."/>
            <person name="Currie J."/>
            <person name="Collura K."/>
            <person name="Luo M."/>
            <person name="Yang T."/>
            <person name="Ammiraju J.S.S."/>
            <person name="Engler F."/>
            <person name="Soderlund C."/>
            <person name="Wing R.A."/>
            <person name="Palmer L.E."/>
            <person name="de la Bastide M."/>
            <person name="Spiegel L."/>
            <person name="Nascimento L."/>
            <person name="Zutavern T."/>
            <person name="O'Shaughnessy A."/>
            <person name="Dike S."/>
            <person name="Dedhia N."/>
            <person name="Preston R."/>
            <person name="Balija V."/>
            <person name="McCombie W.R."/>
            <person name="Chow T."/>
            <person name="Chen H."/>
            <person name="Chung M."/>
            <person name="Chen C."/>
            <person name="Shaw J."/>
            <person name="Wu H."/>
            <person name="Hsiao K."/>
            <person name="Chao Y."/>
            <person name="Chu M."/>
            <person name="Cheng C."/>
            <person name="Hour A."/>
            <person name="Lee P."/>
            <person name="Lin S."/>
            <person name="Lin Y."/>
            <person name="Liou J."/>
            <person name="Liu S."/>
            <person name="Hsing Y."/>
            <person name="Raghuvanshi S."/>
            <person name="Mohanty A."/>
            <person name="Bharti A.K."/>
            <person name="Gaur A."/>
            <person name="Gupta V."/>
            <person name="Kumar D."/>
            <person name="Ravi V."/>
            <person name="Vij S."/>
            <person name="Kapur A."/>
            <person name="Khurana P."/>
            <person name="Khurana P."/>
            <person name="Khurana J.P."/>
            <person name="Tyagi A.K."/>
            <person name="Gaikwad K."/>
            <person name="Singh A."/>
            <person name="Dalal V."/>
            <person name="Srivastava S."/>
            <person name="Dixit A."/>
            <person name="Pal A.K."/>
            <person name="Ghazi I.A."/>
            <person name="Yadav M."/>
            <person name="Pandit A."/>
            <person name="Bhargava A."/>
            <person name="Sureshbabu K."/>
            <person name="Batra K."/>
            <person name="Sharma T.R."/>
            <person name="Mohapatra T."/>
            <person name="Singh N.K."/>
            <person name="Messing J."/>
            <person name="Nelson A.B."/>
            <person name="Fuks G."/>
            <person name="Kavchok S."/>
            <person name="Keizer G."/>
            <person name="Linton E."/>
            <person name="Llaca V."/>
            <person name="Song R."/>
            <person name="Tanyolac B."/>
            <person name="Young S."/>
            <person name="Ho-Il K."/>
            <person name="Hahn J.H."/>
            <person name="Sangsakoo G."/>
            <person name="Vanavichit A."/>
            <person name="de Mattos Luiz.A.T."/>
            <person name="Zimmer P.D."/>
            <person name="Malone G."/>
            <person name="Dellagostin O."/>
            <person name="de Oliveira A.C."/>
            <person name="Bevan M."/>
            <person name="Bancroft I."/>
            <person name="Minx P."/>
            <person name="Cordum H."/>
            <person name="Wilson R."/>
            <person name="Cheng Z."/>
            <person name="Jin W."/>
            <person name="Jiang J."/>
            <person name="Leong S.A."/>
            <person name="Iwama H."/>
            <person name="Gojobori T."/>
            <person name="Itoh T."/>
            <person name="Niimura Y."/>
            <person name="Fujii Y."/>
            <person name="Habara T."/>
            <person name="Sakai H."/>
            <person name="Sato Y."/>
            <person name="Wilson G."/>
            <person name="Kumar K."/>
            <person name="McCouch S."/>
            <person name="Juretic N."/>
            <person name="Hoen D."/>
            <person name="Wright S."/>
            <person name="Bruskiewich R."/>
            <person name="Bureau T."/>
            <person name="Miyao A."/>
            <person name="Hirochika H."/>
            <person name="Nishikawa T."/>
            <person name="Kadowaki K."/>
            <person name="Sugiura M."/>
            <person name="Burr B."/>
            <person name="Sasaki T."/>
        </authorList>
    </citation>
    <scope>NUCLEOTIDE SEQUENCE [LARGE SCALE GENOMIC DNA]</scope>
    <source>
        <strain evidence="3">cv. Nipponbare</strain>
    </source>
</reference>
<evidence type="ECO:0000256" key="1">
    <source>
        <dbReference type="SAM" id="MobiDB-lite"/>
    </source>
</evidence>
<proteinExistence type="predicted"/>
<feature type="region of interest" description="Disordered" evidence="1">
    <location>
        <begin position="1"/>
        <end position="71"/>
    </location>
</feature>
<sequence>MENGTNIKQVNNEDLTVEQMPESHRRGNEYSHKDETAMEASCQESGLMGRKGFFGPRGGELAKSKSSSFGR</sequence>
<feature type="compositionally biased region" description="Basic and acidic residues" evidence="1">
    <location>
        <begin position="21"/>
        <end position="36"/>
    </location>
</feature>
<reference evidence="3" key="2">
    <citation type="journal article" date="2008" name="Nucleic Acids Res.">
        <title>The rice annotation project database (RAP-DB): 2008 update.</title>
        <authorList>
            <consortium name="The rice annotation project (RAP)"/>
        </authorList>
    </citation>
    <scope>GENOME REANNOTATION</scope>
    <source>
        <strain evidence="3">cv. Nipponbare</strain>
    </source>
</reference>